<dbReference type="EMBL" id="MUFC01000006">
    <property type="protein sequence ID" value="OOE88692.1"/>
    <property type="molecule type" value="Genomic_DNA"/>
</dbReference>
<dbReference type="Gene3D" id="2.130.10.10">
    <property type="entry name" value="YVTN repeat-like/Quinoprotein amine dehydrogenase"/>
    <property type="match status" value="1"/>
</dbReference>
<dbReference type="RefSeq" id="WP_077772170.1">
    <property type="nucleotide sequence ID" value="NZ_MUFC01000006.1"/>
</dbReference>
<evidence type="ECO:0000313" key="2">
    <source>
        <dbReference type="Proteomes" id="UP000188627"/>
    </source>
</evidence>
<dbReference type="InterPro" id="IPR015943">
    <property type="entry name" value="WD40/YVTN_repeat-like_dom_sf"/>
</dbReference>
<accession>A0ABX3KHV3</accession>
<feature type="non-terminal residue" evidence="1">
    <location>
        <position position="1"/>
    </location>
</feature>
<reference evidence="2" key="1">
    <citation type="submission" date="2017-01" db="EMBL/GenBank/DDBJ databases">
        <title>Draft genome of the species Salinivibrio sharmensis.</title>
        <authorList>
            <person name="Lopez-Hermoso C."/>
            <person name="De La Haba R."/>
            <person name="Sanchez-Porro C."/>
            <person name="Ventosa A."/>
        </authorList>
    </citation>
    <scope>NUCLEOTIDE SEQUENCE [LARGE SCALE GENOMIC DNA]</scope>
    <source>
        <strain evidence="2">CBH463</strain>
    </source>
</reference>
<comment type="caution">
    <text evidence="1">The sequence shown here is derived from an EMBL/GenBank/DDBJ whole genome shotgun (WGS) entry which is preliminary data.</text>
</comment>
<dbReference type="Proteomes" id="UP000188627">
    <property type="component" value="Unassembled WGS sequence"/>
</dbReference>
<dbReference type="GO" id="GO:0016740">
    <property type="term" value="F:transferase activity"/>
    <property type="evidence" value="ECO:0007669"/>
    <property type="project" value="UniProtKB-KW"/>
</dbReference>
<sequence length="287" mass="33509">NDFDEKNHNYVARVFSIKENKEVTCFDKPVQDSCKTDYFISLNYQRLMTLRPDYGYRNLPTLNDDELNECEKDGLWRVDFETGKSELLISIADARNVKPRDEFDAAVHKFNHVMISPDGNRLIFMHRYLIGKRRFDRLLLADAKTGAMKLLSDFGMVSHCFWADDNTVLGYMRGPEEKDGYWLLDVDTGEFTPFAHEVLSKYGDGHPHVVGDWFITDTYPDKARMQHLLQCNWKTGEVKHVGEFFHCFQFSGETRCDLHPRLTPDGKAVYFDSVFTGERKLYRMELP</sequence>
<proteinExistence type="predicted"/>
<dbReference type="SUPFAM" id="SSF69304">
    <property type="entry name" value="Tricorn protease N-terminal domain"/>
    <property type="match status" value="1"/>
</dbReference>
<keyword evidence="1" id="KW-0808">Transferase</keyword>
<protein>
    <submittedName>
        <fullName evidence="1">Glycosyl transferase</fullName>
    </submittedName>
</protein>
<name>A0ABX3KHV3_9GAMM</name>
<evidence type="ECO:0000313" key="1">
    <source>
        <dbReference type="EMBL" id="OOE88692.1"/>
    </source>
</evidence>
<gene>
    <name evidence="1" type="ORF">BZG74_08345</name>
</gene>
<keyword evidence="2" id="KW-1185">Reference proteome</keyword>
<organism evidence="1 2">
    <name type="scientific">Salinivibrio sharmensis</name>
    <dbReference type="NCBI Taxonomy" id="390883"/>
    <lineage>
        <taxon>Bacteria</taxon>
        <taxon>Pseudomonadati</taxon>
        <taxon>Pseudomonadota</taxon>
        <taxon>Gammaproteobacteria</taxon>
        <taxon>Vibrionales</taxon>
        <taxon>Vibrionaceae</taxon>
        <taxon>Salinivibrio</taxon>
    </lineage>
</organism>